<reference evidence="2 3" key="1">
    <citation type="submission" date="2018-11" db="EMBL/GenBank/DDBJ databases">
        <title>Gordonia insulae sp. nov., isolated from an island soil.</title>
        <authorList>
            <person name="Kim Y.S."/>
            <person name="Kim S.B."/>
        </authorList>
    </citation>
    <scope>NUCLEOTIDE SEQUENCE [LARGE SCALE GENOMIC DNA]</scope>
    <source>
        <strain evidence="2 3">MMS17-SY073</strain>
    </source>
</reference>
<organism evidence="2 3">
    <name type="scientific">Gordonia insulae</name>
    <dbReference type="NCBI Taxonomy" id="2420509"/>
    <lineage>
        <taxon>Bacteria</taxon>
        <taxon>Bacillati</taxon>
        <taxon>Actinomycetota</taxon>
        <taxon>Actinomycetes</taxon>
        <taxon>Mycobacteriales</taxon>
        <taxon>Gordoniaceae</taxon>
        <taxon>Gordonia</taxon>
    </lineage>
</organism>
<sequence length="399" mass="42422">MLAPVLSKVDAKHLQAVVQIAAGLALNAFPAIFIAVFARVAPIDHQGQLAVSLTIGTYVAQLLSAFVVESRLATPEADHDISMPWWMALLSLGSGVLLIVSPMVPAPVITLLGVLGLSSGLLMARTIGVVQGRWRLEAVAAVILVAGCLSALLLAVHDNPNCVRVLAAGAMLAVLCRFWPRPAHRESGMPPDLRRAAWVTGETASVGIVQPILTSFILVVLGPAASVGFRVVSTISGVLEPVLAYGRVRQLAHGHKGEVAHVALIFAAGVGAIVVAAYLGLWSLIFGPAWSHSLVPALVIACLWKATMLFSTVPFAALRRVGQTAKVFWLRAAGTALYVVLGLSFLYIFHTATAVFLSFVITEVIMFLPYHLAARKAAPDYHSIFERKKSREASESETV</sequence>
<dbReference type="RefSeq" id="WP_124710383.1">
    <property type="nucleotide sequence ID" value="NZ_CP033972.1"/>
</dbReference>
<feature type="transmembrane region" description="Helical" evidence="1">
    <location>
        <begin position="201"/>
        <end position="221"/>
    </location>
</feature>
<dbReference type="EMBL" id="CP033972">
    <property type="protein sequence ID" value="AZG48119.1"/>
    <property type="molecule type" value="Genomic_DNA"/>
</dbReference>
<gene>
    <name evidence="2" type="ORF">D7316_04732</name>
</gene>
<dbReference type="KEGG" id="gom:D7316_04732"/>
<evidence type="ECO:0000256" key="1">
    <source>
        <dbReference type="SAM" id="Phobius"/>
    </source>
</evidence>
<dbReference type="OrthoDB" id="4922460at2"/>
<feature type="transmembrane region" description="Helical" evidence="1">
    <location>
        <begin position="163"/>
        <end position="180"/>
    </location>
</feature>
<evidence type="ECO:0008006" key="4">
    <source>
        <dbReference type="Google" id="ProtNLM"/>
    </source>
</evidence>
<keyword evidence="3" id="KW-1185">Reference proteome</keyword>
<dbReference type="AlphaFoldDB" id="A0A3G8JU89"/>
<feature type="transmembrane region" description="Helical" evidence="1">
    <location>
        <begin position="260"/>
        <end position="282"/>
    </location>
</feature>
<feature type="transmembrane region" description="Helical" evidence="1">
    <location>
        <begin position="294"/>
        <end position="316"/>
    </location>
</feature>
<keyword evidence="1" id="KW-1133">Transmembrane helix</keyword>
<accession>A0A3G8JU89</accession>
<feature type="transmembrane region" description="Helical" evidence="1">
    <location>
        <begin position="138"/>
        <end position="157"/>
    </location>
</feature>
<feature type="transmembrane region" description="Helical" evidence="1">
    <location>
        <begin position="328"/>
        <end position="349"/>
    </location>
</feature>
<feature type="transmembrane region" description="Helical" evidence="1">
    <location>
        <begin position="88"/>
        <end position="117"/>
    </location>
</feature>
<protein>
    <recommendedName>
        <fullName evidence="4">Polysaccharide biosynthesis protein C-terminal domain-containing protein</fullName>
    </recommendedName>
</protein>
<keyword evidence="1" id="KW-0472">Membrane</keyword>
<feature type="transmembrane region" description="Helical" evidence="1">
    <location>
        <begin position="16"/>
        <end position="37"/>
    </location>
</feature>
<evidence type="ECO:0000313" key="3">
    <source>
        <dbReference type="Proteomes" id="UP000271469"/>
    </source>
</evidence>
<evidence type="ECO:0000313" key="2">
    <source>
        <dbReference type="EMBL" id="AZG48119.1"/>
    </source>
</evidence>
<feature type="transmembrane region" description="Helical" evidence="1">
    <location>
        <begin position="355"/>
        <end position="373"/>
    </location>
</feature>
<proteinExistence type="predicted"/>
<dbReference type="Proteomes" id="UP000271469">
    <property type="component" value="Chromosome"/>
</dbReference>
<name>A0A3G8JU89_9ACTN</name>
<keyword evidence="1" id="KW-0812">Transmembrane</keyword>
<feature type="transmembrane region" description="Helical" evidence="1">
    <location>
        <begin position="49"/>
        <end position="68"/>
    </location>
</feature>